<evidence type="ECO:0000313" key="3">
    <source>
        <dbReference type="EMBL" id="MEU3713611.1"/>
    </source>
</evidence>
<comment type="caution">
    <text evidence="3">The sequence shown here is derived from an EMBL/GenBank/DDBJ whole genome shotgun (WGS) entry which is preliminary data.</text>
</comment>
<gene>
    <name evidence="3" type="ORF">AB0E61_26375</name>
</gene>
<accession>A0ABV2Z7M7</accession>
<evidence type="ECO:0000313" key="4">
    <source>
        <dbReference type="Proteomes" id="UP001550853"/>
    </source>
</evidence>
<feature type="coiled-coil region" evidence="1">
    <location>
        <begin position="36"/>
        <end position="80"/>
    </location>
</feature>
<organism evidence="3 4">
    <name type="scientific">Streptomyces catenulae</name>
    <dbReference type="NCBI Taxonomy" id="66875"/>
    <lineage>
        <taxon>Bacteria</taxon>
        <taxon>Bacillati</taxon>
        <taxon>Actinomycetota</taxon>
        <taxon>Actinomycetes</taxon>
        <taxon>Kitasatosporales</taxon>
        <taxon>Streptomycetaceae</taxon>
        <taxon>Streptomyces</taxon>
    </lineage>
</organism>
<evidence type="ECO:0000256" key="1">
    <source>
        <dbReference type="SAM" id="Coils"/>
    </source>
</evidence>
<evidence type="ECO:0000256" key="2">
    <source>
        <dbReference type="SAM" id="Phobius"/>
    </source>
</evidence>
<dbReference type="RefSeq" id="WP_030285462.1">
    <property type="nucleotide sequence ID" value="NZ_JBEZVI010000028.1"/>
</dbReference>
<name>A0ABV2Z7M7_9ACTN</name>
<sequence length="81" mass="9387">MDLTRLYGAAETAVPLLLFIGVVLHRWQTGMRDAWREEAEAWASKAERQAEELAELREEVRELRRENAELRAQVAELLARP</sequence>
<protein>
    <submittedName>
        <fullName evidence="3">Uncharacterized protein</fullName>
    </submittedName>
</protein>
<dbReference type="EMBL" id="JBEZVI010000028">
    <property type="protein sequence ID" value="MEU3713611.1"/>
    <property type="molecule type" value="Genomic_DNA"/>
</dbReference>
<dbReference type="Proteomes" id="UP001550853">
    <property type="component" value="Unassembled WGS sequence"/>
</dbReference>
<keyword evidence="2" id="KW-1133">Transmembrane helix</keyword>
<keyword evidence="4" id="KW-1185">Reference proteome</keyword>
<feature type="transmembrane region" description="Helical" evidence="2">
    <location>
        <begin position="6"/>
        <end position="27"/>
    </location>
</feature>
<keyword evidence="2" id="KW-0812">Transmembrane</keyword>
<reference evidence="3 4" key="1">
    <citation type="submission" date="2024-06" db="EMBL/GenBank/DDBJ databases">
        <title>The Natural Products Discovery Center: Release of the First 8490 Sequenced Strains for Exploring Actinobacteria Biosynthetic Diversity.</title>
        <authorList>
            <person name="Kalkreuter E."/>
            <person name="Kautsar S.A."/>
            <person name="Yang D."/>
            <person name="Bader C.D."/>
            <person name="Teijaro C.N."/>
            <person name="Fluegel L."/>
            <person name="Davis C.M."/>
            <person name="Simpson J.R."/>
            <person name="Lauterbach L."/>
            <person name="Steele A.D."/>
            <person name="Gui C."/>
            <person name="Meng S."/>
            <person name="Li G."/>
            <person name="Viehrig K."/>
            <person name="Ye F."/>
            <person name="Su P."/>
            <person name="Kiefer A.F."/>
            <person name="Nichols A."/>
            <person name="Cepeda A.J."/>
            <person name="Yan W."/>
            <person name="Fan B."/>
            <person name="Jiang Y."/>
            <person name="Adhikari A."/>
            <person name="Zheng C.-J."/>
            <person name="Schuster L."/>
            <person name="Cowan T.M."/>
            <person name="Smanski M.J."/>
            <person name="Chevrette M.G."/>
            <person name="De Carvalho L.P.S."/>
            <person name="Shen B."/>
        </authorList>
    </citation>
    <scope>NUCLEOTIDE SEQUENCE [LARGE SCALE GENOMIC DNA]</scope>
    <source>
        <strain evidence="3 4">NPDC033039</strain>
    </source>
</reference>
<keyword evidence="2" id="KW-0472">Membrane</keyword>
<keyword evidence="1" id="KW-0175">Coiled coil</keyword>
<proteinExistence type="predicted"/>